<comment type="caution">
    <text evidence="1">The sequence shown here is derived from an EMBL/GenBank/DDBJ whole genome shotgun (WGS) entry which is preliminary data.</text>
</comment>
<organism evidence="1 2">
    <name type="scientific">Frigoriflavimonas asaccharolytica</name>
    <dbReference type="NCBI Taxonomy" id="2735899"/>
    <lineage>
        <taxon>Bacteria</taxon>
        <taxon>Pseudomonadati</taxon>
        <taxon>Bacteroidota</taxon>
        <taxon>Flavobacteriia</taxon>
        <taxon>Flavobacteriales</taxon>
        <taxon>Weeksellaceae</taxon>
        <taxon>Frigoriflavimonas</taxon>
    </lineage>
</organism>
<evidence type="ECO:0000313" key="2">
    <source>
        <dbReference type="Proteomes" id="UP000610746"/>
    </source>
</evidence>
<sequence length="74" mass="7229">GPSLNASVGIGAGPAAAAGVTYSAKDPSRPFNNAIISTYISGGIGVRAGASAASLQVGVNYTPASGVHQIIRFK</sequence>
<dbReference type="AlphaFoldDB" id="A0A8J8KAI3"/>
<reference evidence="1" key="1">
    <citation type="submission" date="2020-05" db="EMBL/GenBank/DDBJ databases">
        <title>Genomic Encyclopedia of Type Strains, Phase IV (KMG-V): Genome sequencing to study the core and pangenomes of soil and plant-associated prokaryotes.</title>
        <authorList>
            <person name="Whitman W."/>
        </authorList>
    </citation>
    <scope>NUCLEOTIDE SEQUENCE</scope>
    <source>
        <strain evidence="1">16F</strain>
    </source>
</reference>
<accession>A0A8J8KAI3</accession>
<dbReference type="EMBL" id="JABSNO010000057">
    <property type="protein sequence ID" value="NRS94172.1"/>
    <property type="molecule type" value="Genomic_DNA"/>
</dbReference>
<dbReference type="RefSeq" id="WP_173780688.1">
    <property type="nucleotide sequence ID" value="NZ_JABSNO010000057.1"/>
</dbReference>
<gene>
    <name evidence="1" type="ORF">HNQ03_003278</name>
</gene>
<evidence type="ECO:0000313" key="1">
    <source>
        <dbReference type="EMBL" id="NRS94172.1"/>
    </source>
</evidence>
<keyword evidence="2" id="KW-1185">Reference proteome</keyword>
<feature type="non-terminal residue" evidence="1">
    <location>
        <position position="1"/>
    </location>
</feature>
<name>A0A8J8KAI3_9FLAO</name>
<dbReference type="Proteomes" id="UP000610746">
    <property type="component" value="Unassembled WGS sequence"/>
</dbReference>
<protein>
    <submittedName>
        <fullName evidence="1">Uncharacterized protein</fullName>
    </submittedName>
</protein>
<proteinExistence type="predicted"/>